<feature type="transmembrane region" description="Helical" evidence="1">
    <location>
        <begin position="530"/>
        <end position="548"/>
    </location>
</feature>
<feature type="transmembrane region" description="Helical" evidence="1">
    <location>
        <begin position="303"/>
        <end position="321"/>
    </location>
</feature>
<feature type="transmembrane region" description="Helical" evidence="1">
    <location>
        <begin position="436"/>
        <end position="453"/>
    </location>
</feature>
<feature type="transmembrane region" description="Helical" evidence="1">
    <location>
        <begin position="380"/>
        <end position="400"/>
    </location>
</feature>
<name>A0A0C1ZRA2_9BACT</name>
<dbReference type="Proteomes" id="UP000031599">
    <property type="component" value="Unassembled WGS sequence"/>
</dbReference>
<feature type="transmembrane region" description="Helical" evidence="1">
    <location>
        <begin position="195"/>
        <end position="211"/>
    </location>
</feature>
<feature type="transmembrane region" description="Helical" evidence="1">
    <location>
        <begin position="252"/>
        <end position="271"/>
    </location>
</feature>
<protein>
    <recommendedName>
        <fullName evidence="4">Glycosyltransferase RgtA/B/C/D-like domain-containing protein</fullName>
    </recommendedName>
</protein>
<evidence type="ECO:0000313" key="3">
    <source>
        <dbReference type="Proteomes" id="UP000031599"/>
    </source>
</evidence>
<sequence>MARRFAPLLLALVLLTLLLPRFAAASRPVIVPGREHEILALFDPYELGDELAPGWTLHSFAIDTSTIELRIAGPEPSYARLALDHPEHPGHDPDDARQLEGFTLTILEQPPGSAAAVAELVATIQRNDDGAFWRERTAYADDTREPIPAPPLLAEIFDRVVRWASDGLLLLAAFTLALVSLTAHKLRGGEPWMKWCLLAIVLVGAALRIGLSPQAPLAPWSYTRFLASARLIYEGPLLAIVHPEPVWMSETIMRSTLALSLLAPLAVYVHARYLLADHRAALVVAGILAFLPLHLRFSHTDAAFIPSITVSSFLFTLIHVATREQDRWLAWAAVAAVGFPLALVYVVRPLNMMYFPLLVATVFVNHGIERDKPPPNWWRTGAVFVIIAAVTFLGGVPWLLASFDDKIREGLDVATLVSAAKVVLSPRMNALLNPTFTPPGLLALAIVGAVDLWQRGRRRLAWFLAVWLLGFLVGHAYFVPMSPYMQARYHLHLIVPFMLLAACGFEAALRWLANNRTQRAWLAGRREQGVIAAMIAYIVASPLIHLHAVRYVAFNEVREWRFVHSLRDAIPRECTIIEYVGIGADSRFDRVGSYVEAGTPQTSWRVLEIPLAGHDPVVNQDDFELPEEVRAVLEDPPDCLYWYEGLPCFAYKPTEQPAAMACQLIEGFVALEQVAGTSFASVPYDESLFYGLGHVDPIELRLFRVHPRGWVPEEFGG</sequence>
<keyword evidence="1" id="KW-0472">Membrane</keyword>
<organism evidence="2 3">
    <name type="scientific">Enhygromyxa salina</name>
    <dbReference type="NCBI Taxonomy" id="215803"/>
    <lineage>
        <taxon>Bacteria</taxon>
        <taxon>Pseudomonadati</taxon>
        <taxon>Myxococcota</taxon>
        <taxon>Polyangia</taxon>
        <taxon>Nannocystales</taxon>
        <taxon>Nannocystaceae</taxon>
        <taxon>Enhygromyxa</taxon>
    </lineage>
</organism>
<dbReference type="AlphaFoldDB" id="A0A0C1ZRA2"/>
<feature type="transmembrane region" description="Helical" evidence="1">
    <location>
        <begin position="163"/>
        <end position="183"/>
    </location>
</feature>
<feature type="transmembrane region" description="Helical" evidence="1">
    <location>
        <begin position="460"/>
        <end position="478"/>
    </location>
</feature>
<keyword evidence="1" id="KW-0812">Transmembrane</keyword>
<reference evidence="2 3" key="1">
    <citation type="submission" date="2014-12" db="EMBL/GenBank/DDBJ databases">
        <title>Genome assembly of Enhygromyxa salina DSM 15201.</title>
        <authorList>
            <person name="Sharma G."/>
            <person name="Subramanian S."/>
        </authorList>
    </citation>
    <scope>NUCLEOTIDE SEQUENCE [LARGE SCALE GENOMIC DNA]</scope>
    <source>
        <strain evidence="2 3">DSM 15201</strain>
    </source>
</reference>
<comment type="caution">
    <text evidence="2">The sequence shown here is derived from an EMBL/GenBank/DDBJ whole genome shotgun (WGS) entry which is preliminary data.</text>
</comment>
<evidence type="ECO:0000313" key="2">
    <source>
        <dbReference type="EMBL" id="KIG13538.1"/>
    </source>
</evidence>
<dbReference type="EMBL" id="JMCC02000093">
    <property type="protein sequence ID" value="KIG13538.1"/>
    <property type="molecule type" value="Genomic_DNA"/>
</dbReference>
<evidence type="ECO:0000256" key="1">
    <source>
        <dbReference type="SAM" id="Phobius"/>
    </source>
</evidence>
<feature type="transmembrane region" description="Helical" evidence="1">
    <location>
        <begin position="490"/>
        <end position="509"/>
    </location>
</feature>
<feature type="transmembrane region" description="Helical" evidence="1">
    <location>
        <begin position="280"/>
        <end position="297"/>
    </location>
</feature>
<feature type="transmembrane region" description="Helical" evidence="1">
    <location>
        <begin position="352"/>
        <end position="368"/>
    </location>
</feature>
<evidence type="ECO:0008006" key="4">
    <source>
        <dbReference type="Google" id="ProtNLM"/>
    </source>
</evidence>
<feature type="transmembrane region" description="Helical" evidence="1">
    <location>
        <begin position="328"/>
        <end position="346"/>
    </location>
</feature>
<proteinExistence type="predicted"/>
<gene>
    <name evidence="2" type="ORF">DB30_07986</name>
</gene>
<keyword evidence="1" id="KW-1133">Transmembrane helix</keyword>
<accession>A0A0C1ZRA2</accession>
<dbReference type="RefSeq" id="WP_052555546.1">
    <property type="nucleotide sequence ID" value="NZ_JMCC02000093.1"/>
</dbReference>